<name>A0A4Y2BNF9_ARAVE</name>
<gene>
    <name evidence="2" type="ORF">AVEN_203975_1</name>
    <name evidence="1" type="ORF">AVEN_88759_1</name>
</gene>
<dbReference type="EMBL" id="BGPR01083762">
    <property type="protein sequence ID" value="GBL92724.1"/>
    <property type="molecule type" value="Genomic_DNA"/>
</dbReference>
<accession>A0A4Y2BNF9</accession>
<dbReference type="Proteomes" id="UP000499080">
    <property type="component" value="Unassembled WGS sequence"/>
</dbReference>
<dbReference type="EMBL" id="BGPR01037640">
    <property type="protein sequence ID" value="GBO13299.1"/>
    <property type="molecule type" value="Genomic_DNA"/>
</dbReference>
<keyword evidence="3" id="KW-1185">Reference proteome</keyword>
<protein>
    <submittedName>
        <fullName evidence="1">Uncharacterized protein</fullName>
    </submittedName>
</protein>
<comment type="caution">
    <text evidence="1">The sequence shown here is derived from an EMBL/GenBank/DDBJ whole genome shotgun (WGS) entry which is preliminary data.</text>
</comment>
<evidence type="ECO:0000313" key="1">
    <source>
        <dbReference type="EMBL" id="GBL92724.1"/>
    </source>
</evidence>
<reference evidence="1 3" key="1">
    <citation type="journal article" date="2019" name="Sci. Rep.">
        <title>Orb-weaving spider Araneus ventricosus genome elucidates the spidroin gene catalogue.</title>
        <authorList>
            <person name="Kono N."/>
            <person name="Nakamura H."/>
            <person name="Ohtoshi R."/>
            <person name="Moran D.A.P."/>
            <person name="Shinohara A."/>
            <person name="Yoshida Y."/>
            <person name="Fujiwara M."/>
            <person name="Mori M."/>
            <person name="Tomita M."/>
            <person name="Arakawa K."/>
        </authorList>
    </citation>
    <scope>NUCLEOTIDE SEQUENCE [LARGE SCALE GENOMIC DNA]</scope>
</reference>
<dbReference type="AlphaFoldDB" id="A0A4Y2BNF9"/>
<evidence type="ECO:0000313" key="3">
    <source>
        <dbReference type="Proteomes" id="UP000499080"/>
    </source>
</evidence>
<proteinExistence type="predicted"/>
<sequence length="96" mass="10689">MKSCSALERETTNTNYFFPRITFLCDSHFPPQSLFPPIAVSTAIGLVRLSFGESSLLLRYAFSNDCITFVIHVTEDLSIGSEMTQKIAYTADRSNG</sequence>
<evidence type="ECO:0000313" key="2">
    <source>
        <dbReference type="EMBL" id="GBO13299.1"/>
    </source>
</evidence>
<organism evidence="1 3">
    <name type="scientific">Araneus ventricosus</name>
    <name type="common">Orbweaver spider</name>
    <name type="synonym">Epeira ventricosa</name>
    <dbReference type="NCBI Taxonomy" id="182803"/>
    <lineage>
        <taxon>Eukaryota</taxon>
        <taxon>Metazoa</taxon>
        <taxon>Ecdysozoa</taxon>
        <taxon>Arthropoda</taxon>
        <taxon>Chelicerata</taxon>
        <taxon>Arachnida</taxon>
        <taxon>Araneae</taxon>
        <taxon>Araneomorphae</taxon>
        <taxon>Entelegynae</taxon>
        <taxon>Araneoidea</taxon>
        <taxon>Araneidae</taxon>
        <taxon>Araneus</taxon>
    </lineage>
</organism>